<evidence type="ECO:0000256" key="12">
    <source>
        <dbReference type="PIRSR" id="PIRSR602401-1"/>
    </source>
</evidence>
<dbReference type="InterPro" id="IPR002401">
    <property type="entry name" value="Cyt_P450_E_grp-I"/>
</dbReference>
<dbReference type="EMBL" id="KZ678139">
    <property type="protein sequence ID" value="PSN64117.1"/>
    <property type="molecule type" value="Genomic_DNA"/>
</dbReference>
<keyword evidence="5 14" id="KW-0812">Transmembrane</keyword>
<evidence type="ECO:0000256" key="1">
    <source>
        <dbReference type="ARBA" id="ARBA00001971"/>
    </source>
</evidence>
<dbReference type="PANTHER" id="PTHR24305">
    <property type="entry name" value="CYTOCHROME P450"/>
    <property type="match status" value="1"/>
</dbReference>
<dbReference type="FunFam" id="1.10.630.10:FF:000047">
    <property type="entry name" value="Cytochrome P450 monooxygenase"/>
    <property type="match status" value="1"/>
</dbReference>
<dbReference type="CDD" id="cd11058">
    <property type="entry name" value="CYP60B-like"/>
    <property type="match status" value="1"/>
</dbReference>
<dbReference type="STRING" id="1448308.A0A2T2NFB2"/>
<dbReference type="PRINTS" id="PR00463">
    <property type="entry name" value="EP450I"/>
</dbReference>
<dbReference type="InterPro" id="IPR017972">
    <property type="entry name" value="Cyt_P450_CS"/>
</dbReference>
<keyword evidence="10 13" id="KW-0503">Monooxygenase</keyword>
<dbReference type="GO" id="GO:0005506">
    <property type="term" value="F:iron ion binding"/>
    <property type="evidence" value="ECO:0007669"/>
    <property type="project" value="InterPro"/>
</dbReference>
<keyword evidence="7 14" id="KW-1133">Transmembrane helix</keyword>
<evidence type="ECO:0000256" key="2">
    <source>
        <dbReference type="ARBA" id="ARBA00004167"/>
    </source>
</evidence>
<dbReference type="GO" id="GO:0016705">
    <property type="term" value="F:oxidoreductase activity, acting on paired donors, with incorporation or reduction of molecular oxygen"/>
    <property type="evidence" value="ECO:0007669"/>
    <property type="project" value="InterPro"/>
</dbReference>
<evidence type="ECO:0000256" key="11">
    <source>
        <dbReference type="ARBA" id="ARBA00023136"/>
    </source>
</evidence>
<keyword evidence="9 12" id="KW-0408">Iron</keyword>
<dbReference type="PROSITE" id="PS00086">
    <property type="entry name" value="CYTOCHROME_P450"/>
    <property type="match status" value="1"/>
</dbReference>
<evidence type="ECO:0000313" key="15">
    <source>
        <dbReference type="EMBL" id="PSN64117.1"/>
    </source>
</evidence>
<dbReference type="AlphaFoldDB" id="A0A2T2NFB2"/>
<dbReference type="SUPFAM" id="SSF48264">
    <property type="entry name" value="Cytochrome P450"/>
    <property type="match status" value="1"/>
</dbReference>
<dbReference type="InterPro" id="IPR036396">
    <property type="entry name" value="Cyt_P450_sf"/>
</dbReference>
<keyword evidence="6 12" id="KW-0479">Metal-binding</keyword>
<dbReference type="PANTHER" id="PTHR24305:SF210">
    <property type="entry name" value="CYTOCHROME P450 MONOOXYGENASE ASQL-RELATED"/>
    <property type="match status" value="1"/>
</dbReference>
<comment type="similarity">
    <text evidence="3 13">Belongs to the cytochrome P450 family.</text>
</comment>
<dbReference type="Pfam" id="PF00067">
    <property type="entry name" value="p450"/>
    <property type="match status" value="1"/>
</dbReference>
<dbReference type="GO" id="GO:0020037">
    <property type="term" value="F:heme binding"/>
    <property type="evidence" value="ECO:0007669"/>
    <property type="project" value="InterPro"/>
</dbReference>
<dbReference type="PRINTS" id="PR00385">
    <property type="entry name" value="P450"/>
</dbReference>
<evidence type="ECO:0000256" key="14">
    <source>
        <dbReference type="SAM" id="Phobius"/>
    </source>
</evidence>
<evidence type="ECO:0000256" key="9">
    <source>
        <dbReference type="ARBA" id="ARBA00023004"/>
    </source>
</evidence>
<keyword evidence="11 14" id="KW-0472">Membrane</keyword>
<evidence type="ECO:0000313" key="16">
    <source>
        <dbReference type="Proteomes" id="UP000240883"/>
    </source>
</evidence>
<evidence type="ECO:0000256" key="8">
    <source>
        <dbReference type="ARBA" id="ARBA00023002"/>
    </source>
</evidence>
<dbReference type="Gene3D" id="1.10.630.10">
    <property type="entry name" value="Cytochrome P450"/>
    <property type="match status" value="1"/>
</dbReference>
<dbReference type="Proteomes" id="UP000240883">
    <property type="component" value="Unassembled WGS sequence"/>
</dbReference>
<sequence length="507" mass="58017">MLNALDRGMAPYFLSMFVYLCIAFFVWIILYGVYNLTLHPLRSYPGHPLWCAYRAPYARSLLAGRLPFDILDLHNRYGPVVRVSPWELSYVDSRALKNIYGHHNTAAEGFREFEKDKVEYAMLAGNKNHILIAKPEDHARLRKFLSPSFSEKGLREMQNRIQSYVDLLVRGLKEESMKGFIDIQKWYNWTTFDMIGDLAFGESFHCLESKKTDPWIAGIFGSIRTTAYYTVINNYGLQFLIPYLVPKHLHKLRQVRSQRSAQKIEDRLKRGADRGDFWDNIISKSDFEKGTGLTRKEMVSTAGALVLGGSETTATLLAGTTYLLLRNPGVLKKLNEEVRGAFKSEDEIDLISVGKLDYMLAVLDEGMRIYPPVANQGNRVVPPQGAMVAGKWVPGGTSLQVLQYGANHSATNFTRPEEFVPERWLADPPIEFANDDRYARQPFSIGARDCIGRNLSYAEMRLILARVCFNFDIELDTDRCGDWMKTQKVYSLWQKTPLYVKLKVVER</sequence>
<dbReference type="InterPro" id="IPR001128">
    <property type="entry name" value="Cyt_P450"/>
</dbReference>
<protein>
    <submittedName>
        <fullName evidence="15">Cytochrome P450</fullName>
    </submittedName>
</protein>
<feature type="transmembrane region" description="Helical" evidence="14">
    <location>
        <begin position="12"/>
        <end position="34"/>
    </location>
</feature>
<accession>A0A2T2NFB2</accession>
<evidence type="ECO:0000256" key="5">
    <source>
        <dbReference type="ARBA" id="ARBA00022692"/>
    </source>
</evidence>
<comment type="subcellular location">
    <subcellularLocation>
        <location evidence="2">Membrane</location>
        <topology evidence="2">Single-pass membrane protein</topology>
    </subcellularLocation>
</comment>
<keyword evidence="8 13" id="KW-0560">Oxidoreductase</keyword>
<proteinExistence type="inferred from homology"/>
<reference evidence="15 16" key="1">
    <citation type="journal article" date="2018" name="Front. Microbiol.">
        <title>Genome-Wide Analysis of Corynespora cassiicola Leaf Fall Disease Putative Effectors.</title>
        <authorList>
            <person name="Lopez D."/>
            <person name="Ribeiro S."/>
            <person name="Label P."/>
            <person name="Fumanal B."/>
            <person name="Venisse J.S."/>
            <person name="Kohler A."/>
            <person name="de Oliveira R.R."/>
            <person name="Labutti K."/>
            <person name="Lipzen A."/>
            <person name="Lail K."/>
            <person name="Bauer D."/>
            <person name="Ohm R.A."/>
            <person name="Barry K.W."/>
            <person name="Spatafora J."/>
            <person name="Grigoriev I.V."/>
            <person name="Martin F.M."/>
            <person name="Pujade-Renaud V."/>
        </authorList>
    </citation>
    <scope>NUCLEOTIDE SEQUENCE [LARGE SCALE GENOMIC DNA]</scope>
    <source>
        <strain evidence="15 16">Philippines</strain>
    </source>
</reference>
<evidence type="ECO:0000256" key="3">
    <source>
        <dbReference type="ARBA" id="ARBA00010617"/>
    </source>
</evidence>
<evidence type="ECO:0000256" key="10">
    <source>
        <dbReference type="ARBA" id="ARBA00023033"/>
    </source>
</evidence>
<organism evidence="15 16">
    <name type="scientific">Corynespora cassiicola Philippines</name>
    <dbReference type="NCBI Taxonomy" id="1448308"/>
    <lineage>
        <taxon>Eukaryota</taxon>
        <taxon>Fungi</taxon>
        <taxon>Dikarya</taxon>
        <taxon>Ascomycota</taxon>
        <taxon>Pezizomycotina</taxon>
        <taxon>Dothideomycetes</taxon>
        <taxon>Pleosporomycetidae</taxon>
        <taxon>Pleosporales</taxon>
        <taxon>Corynesporascaceae</taxon>
        <taxon>Corynespora</taxon>
    </lineage>
</organism>
<dbReference type="GO" id="GO:0004497">
    <property type="term" value="F:monooxygenase activity"/>
    <property type="evidence" value="ECO:0007669"/>
    <property type="project" value="UniProtKB-KW"/>
</dbReference>
<gene>
    <name evidence="15" type="ORF">BS50DRAFT_530264</name>
</gene>
<keyword evidence="16" id="KW-1185">Reference proteome</keyword>
<feature type="binding site" description="axial binding residue" evidence="12">
    <location>
        <position position="450"/>
    </location>
    <ligand>
        <name>heme</name>
        <dbReference type="ChEBI" id="CHEBI:30413"/>
    </ligand>
    <ligandPart>
        <name>Fe</name>
        <dbReference type="ChEBI" id="CHEBI:18248"/>
    </ligandPart>
</feature>
<dbReference type="OrthoDB" id="1470350at2759"/>
<evidence type="ECO:0000256" key="6">
    <source>
        <dbReference type="ARBA" id="ARBA00022723"/>
    </source>
</evidence>
<name>A0A2T2NFB2_CORCC</name>
<evidence type="ECO:0000256" key="4">
    <source>
        <dbReference type="ARBA" id="ARBA00022617"/>
    </source>
</evidence>
<keyword evidence="4 12" id="KW-0349">Heme</keyword>
<dbReference type="InterPro" id="IPR050121">
    <property type="entry name" value="Cytochrome_P450_monoxygenase"/>
</dbReference>
<dbReference type="GO" id="GO:0016020">
    <property type="term" value="C:membrane"/>
    <property type="evidence" value="ECO:0007669"/>
    <property type="project" value="UniProtKB-SubCell"/>
</dbReference>
<evidence type="ECO:0000256" key="13">
    <source>
        <dbReference type="RuleBase" id="RU000461"/>
    </source>
</evidence>
<dbReference type="GO" id="GO:0009403">
    <property type="term" value="P:toxin biosynthetic process"/>
    <property type="evidence" value="ECO:0007669"/>
    <property type="project" value="UniProtKB-ARBA"/>
</dbReference>
<comment type="cofactor">
    <cofactor evidence="1 12">
        <name>heme</name>
        <dbReference type="ChEBI" id="CHEBI:30413"/>
    </cofactor>
</comment>
<evidence type="ECO:0000256" key="7">
    <source>
        <dbReference type="ARBA" id="ARBA00022989"/>
    </source>
</evidence>